<dbReference type="PROSITE" id="PS51257">
    <property type="entry name" value="PROKAR_LIPOPROTEIN"/>
    <property type="match status" value="1"/>
</dbReference>
<dbReference type="PROSITE" id="PS00061">
    <property type="entry name" value="ADH_SHORT"/>
    <property type="match status" value="1"/>
</dbReference>
<evidence type="ECO:0000256" key="2">
    <source>
        <dbReference type="ARBA" id="ARBA00022857"/>
    </source>
</evidence>
<keyword evidence="6" id="KW-1185">Reference proteome</keyword>
<evidence type="ECO:0000256" key="4">
    <source>
        <dbReference type="RuleBase" id="RU000363"/>
    </source>
</evidence>
<dbReference type="CDD" id="cd05233">
    <property type="entry name" value="SDR_c"/>
    <property type="match status" value="1"/>
</dbReference>
<dbReference type="PRINTS" id="PR00080">
    <property type="entry name" value="SDRFAMILY"/>
</dbReference>
<dbReference type="PANTHER" id="PTHR42760:SF127">
    <property type="entry name" value="3-KETOACYL-ACYL CARRIER PROTEIN REDUCTASE-RELATED"/>
    <property type="match status" value="1"/>
</dbReference>
<dbReference type="Proteomes" id="UP000799437">
    <property type="component" value="Unassembled WGS sequence"/>
</dbReference>
<dbReference type="InterPro" id="IPR036291">
    <property type="entry name" value="NAD(P)-bd_dom_sf"/>
</dbReference>
<dbReference type="PANTHER" id="PTHR42760">
    <property type="entry name" value="SHORT-CHAIN DEHYDROGENASES/REDUCTASES FAMILY MEMBER"/>
    <property type="match status" value="1"/>
</dbReference>
<dbReference type="InterPro" id="IPR020904">
    <property type="entry name" value="Sc_DH/Rdtase_CS"/>
</dbReference>
<dbReference type="GO" id="GO:0016616">
    <property type="term" value="F:oxidoreductase activity, acting on the CH-OH group of donors, NAD or NADP as acceptor"/>
    <property type="evidence" value="ECO:0007669"/>
    <property type="project" value="TreeGrafter"/>
</dbReference>
<accession>A0A6A6WAI3</accession>
<evidence type="ECO:0000256" key="3">
    <source>
        <dbReference type="ARBA" id="ARBA00023002"/>
    </source>
</evidence>
<dbReference type="InterPro" id="IPR002347">
    <property type="entry name" value="SDR_fam"/>
</dbReference>
<dbReference type="GO" id="GO:0048038">
    <property type="term" value="F:quinone binding"/>
    <property type="evidence" value="ECO:0007669"/>
    <property type="project" value="TreeGrafter"/>
</dbReference>
<comment type="similarity">
    <text evidence="1 4">Belongs to the short-chain dehydrogenases/reductases (SDR) family.</text>
</comment>
<gene>
    <name evidence="5" type="ORF">EJ05DRAFT_499469</name>
</gene>
<dbReference type="SUPFAM" id="SSF51735">
    <property type="entry name" value="NAD(P)-binding Rossmann-fold domains"/>
    <property type="match status" value="1"/>
</dbReference>
<name>A0A6A6WAI3_9PEZI</name>
<protein>
    <submittedName>
        <fullName evidence="5">3-ketoacyl-acyl carrier protein reductase</fullName>
    </submittedName>
</protein>
<dbReference type="Gene3D" id="3.40.50.720">
    <property type="entry name" value="NAD(P)-binding Rossmann-like Domain"/>
    <property type="match status" value="1"/>
</dbReference>
<keyword evidence="2" id="KW-0521">NADP</keyword>
<evidence type="ECO:0000313" key="6">
    <source>
        <dbReference type="Proteomes" id="UP000799437"/>
    </source>
</evidence>
<dbReference type="PRINTS" id="PR00081">
    <property type="entry name" value="GDHRDH"/>
</dbReference>
<organism evidence="5 6">
    <name type="scientific">Pseudovirgaria hyperparasitica</name>
    <dbReference type="NCBI Taxonomy" id="470096"/>
    <lineage>
        <taxon>Eukaryota</taxon>
        <taxon>Fungi</taxon>
        <taxon>Dikarya</taxon>
        <taxon>Ascomycota</taxon>
        <taxon>Pezizomycotina</taxon>
        <taxon>Dothideomycetes</taxon>
        <taxon>Dothideomycetes incertae sedis</taxon>
        <taxon>Acrospermales</taxon>
        <taxon>Acrospermaceae</taxon>
        <taxon>Pseudovirgaria</taxon>
    </lineage>
</organism>
<proteinExistence type="inferred from homology"/>
<dbReference type="FunFam" id="3.40.50.720:FF:000173">
    <property type="entry name" value="3-oxoacyl-[acyl-carrier protein] reductase"/>
    <property type="match status" value="1"/>
</dbReference>
<dbReference type="GO" id="GO:0006633">
    <property type="term" value="P:fatty acid biosynthetic process"/>
    <property type="evidence" value="ECO:0007669"/>
    <property type="project" value="TreeGrafter"/>
</dbReference>
<dbReference type="Pfam" id="PF00106">
    <property type="entry name" value="adh_short"/>
    <property type="match status" value="1"/>
</dbReference>
<evidence type="ECO:0000313" key="5">
    <source>
        <dbReference type="EMBL" id="KAF2759044.1"/>
    </source>
</evidence>
<sequence length="264" mass="28355">MATMAAKQNDIKGKLALITGASGGIGAACARKLLMSECDLALTYSSNQLAVEELVAQLRKECEAERPGGDFRRISVHKVDVSSADDILSMVADVRKEHGKPIDILFSNAGYGKRIVDIWDIPIEEYDKMQNINSRASFILIKAVVDDMKAQKWGRIVLSSSIAAYGGGINGCHYAASKGALTAMMKNLSSKLAPFGITVNDIAPAMIGNTGMVNAENIPDWLLEKIPVGRLGYPDECANMVDTIVKTGYMTGQSILLTGGMDHK</sequence>
<evidence type="ECO:0000256" key="1">
    <source>
        <dbReference type="ARBA" id="ARBA00006484"/>
    </source>
</evidence>
<reference evidence="5" key="1">
    <citation type="journal article" date="2020" name="Stud. Mycol.">
        <title>101 Dothideomycetes genomes: a test case for predicting lifestyles and emergence of pathogens.</title>
        <authorList>
            <person name="Haridas S."/>
            <person name="Albert R."/>
            <person name="Binder M."/>
            <person name="Bloem J."/>
            <person name="Labutti K."/>
            <person name="Salamov A."/>
            <person name="Andreopoulos B."/>
            <person name="Baker S."/>
            <person name="Barry K."/>
            <person name="Bills G."/>
            <person name="Bluhm B."/>
            <person name="Cannon C."/>
            <person name="Castanera R."/>
            <person name="Culley D."/>
            <person name="Daum C."/>
            <person name="Ezra D."/>
            <person name="Gonzalez J."/>
            <person name="Henrissat B."/>
            <person name="Kuo A."/>
            <person name="Liang C."/>
            <person name="Lipzen A."/>
            <person name="Lutzoni F."/>
            <person name="Magnuson J."/>
            <person name="Mondo S."/>
            <person name="Nolan M."/>
            <person name="Ohm R."/>
            <person name="Pangilinan J."/>
            <person name="Park H.-J."/>
            <person name="Ramirez L."/>
            <person name="Alfaro M."/>
            <person name="Sun H."/>
            <person name="Tritt A."/>
            <person name="Yoshinaga Y."/>
            <person name="Zwiers L.-H."/>
            <person name="Turgeon B."/>
            <person name="Goodwin S."/>
            <person name="Spatafora J."/>
            <person name="Crous P."/>
            <person name="Grigoriev I."/>
        </authorList>
    </citation>
    <scope>NUCLEOTIDE SEQUENCE</scope>
    <source>
        <strain evidence="5">CBS 121739</strain>
    </source>
</reference>
<dbReference type="OrthoDB" id="417891at2759"/>
<keyword evidence="3" id="KW-0560">Oxidoreductase</keyword>
<dbReference type="GeneID" id="54487894"/>
<dbReference type="RefSeq" id="XP_033601495.1">
    <property type="nucleotide sequence ID" value="XM_033746840.1"/>
</dbReference>
<dbReference type="EMBL" id="ML996570">
    <property type="protein sequence ID" value="KAF2759044.1"/>
    <property type="molecule type" value="Genomic_DNA"/>
</dbReference>
<dbReference type="AlphaFoldDB" id="A0A6A6WAI3"/>